<reference evidence="1" key="1">
    <citation type="submission" date="2020-04" db="EMBL/GenBank/DDBJ databases">
        <authorList>
            <person name="Chiriac C."/>
            <person name="Salcher M."/>
            <person name="Ghai R."/>
            <person name="Kavagutti S V."/>
        </authorList>
    </citation>
    <scope>NUCLEOTIDE SEQUENCE</scope>
</reference>
<proteinExistence type="predicted"/>
<sequence length="147" mass="14840">MNSLQQAKIVNILPPGAIVDNADFVTAAIDTAGFGKCAVFFTLGATDIAMTALKLQQSDDSGMSGAADITGAVYGASGAPALPSATDDNKVYAFHVSLQGKRRYLDLVATAGNGSTGTYGSAVALLYNGNDFDPTATDQGVAGSLVV</sequence>
<evidence type="ECO:0000313" key="1">
    <source>
        <dbReference type="EMBL" id="CAB4141838.1"/>
    </source>
</evidence>
<dbReference type="EMBL" id="LR796398">
    <property type="protein sequence ID" value="CAB4141838.1"/>
    <property type="molecule type" value="Genomic_DNA"/>
</dbReference>
<name>A0A6J5M530_9CAUD</name>
<accession>A0A6J5M530</accession>
<protein>
    <submittedName>
        <fullName evidence="1">Uncharacterized protein</fullName>
    </submittedName>
</protein>
<organism evidence="1">
    <name type="scientific">uncultured Caudovirales phage</name>
    <dbReference type="NCBI Taxonomy" id="2100421"/>
    <lineage>
        <taxon>Viruses</taxon>
        <taxon>Duplodnaviria</taxon>
        <taxon>Heunggongvirae</taxon>
        <taxon>Uroviricota</taxon>
        <taxon>Caudoviricetes</taxon>
        <taxon>Peduoviridae</taxon>
        <taxon>Maltschvirus</taxon>
        <taxon>Maltschvirus maltsch</taxon>
    </lineage>
</organism>
<gene>
    <name evidence="1" type="ORF">UFOVP422_12</name>
</gene>